<dbReference type="Proteomes" id="UP000694546">
    <property type="component" value="Chromosome 13"/>
</dbReference>
<dbReference type="Pfam" id="PF15342">
    <property type="entry name" value="FAM212"/>
    <property type="match status" value="1"/>
</dbReference>
<evidence type="ECO:0000256" key="5">
    <source>
        <dbReference type="ARBA" id="ARBA00046852"/>
    </source>
</evidence>
<dbReference type="AlphaFoldDB" id="A0A8C5AYL7"/>
<reference evidence="10" key="2">
    <citation type="submission" date="2025-09" db="UniProtKB">
        <authorList>
            <consortium name="Ensembl"/>
        </authorList>
    </citation>
    <scope>IDENTIFICATION</scope>
</reference>
<feature type="compositionally biased region" description="Acidic residues" evidence="8">
    <location>
        <begin position="280"/>
        <end position="293"/>
    </location>
</feature>
<evidence type="ECO:0000256" key="8">
    <source>
        <dbReference type="SAM" id="MobiDB-lite"/>
    </source>
</evidence>
<evidence type="ECO:0000256" key="7">
    <source>
        <dbReference type="ARBA" id="ARBA00072461"/>
    </source>
</evidence>
<evidence type="ECO:0000259" key="9">
    <source>
        <dbReference type="Pfam" id="PF15342"/>
    </source>
</evidence>
<organism evidence="10 11">
    <name type="scientific">Gadus morhua</name>
    <name type="common">Atlantic cod</name>
    <dbReference type="NCBI Taxonomy" id="8049"/>
    <lineage>
        <taxon>Eukaryota</taxon>
        <taxon>Metazoa</taxon>
        <taxon>Chordata</taxon>
        <taxon>Craniata</taxon>
        <taxon>Vertebrata</taxon>
        <taxon>Euteleostomi</taxon>
        <taxon>Actinopterygii</taxon>
        <taxon>Neopterygii</taxon>
        <taxon>Teleostei</taxon>
        <taxon>Neoteleostei</taxon>
        <taxon>Acanthomorphata</taxon>
        <taxon>Zeiogadaria</taxon>
        <taxon>Gadariae</taxon>
        <taxon>Gadiformes</taxon>
        <taxon>Gadoidei</taxon>
        <taxon>Gadidae</taxon>
        <taxon>Gadus</taxon>
    </lineage>
</organism>
<feature type="domain" description="FAM212" evidence="9">
    <location>
        <begin position="235"/>
        <end position="278"/>
    </location>
</feature>
<dbReference type="GO" id="GO:0005634">
    <property type="term" value="C:nucleus"/>
    <property type="evidence" value="ECO:0007669"/>
    <property type="project" value="UniProtKB-SubCell"/>
</dbReference>
<dbReference type="OMA" id="QISCKTT"/>
<feature type="compositionally biased region" description="Low complexity" evidence="8">
    <location>
        <begin position="394"/>
        <end position="404"/>
    </location>
</feature>
<evidence type="ECO:0000313" key="10">
    <source>
        <dbReference type="Ensembl" id="ENSGMOP00000038229.1"/>
    </source>
</evidence>
<dbReference type="PANTHER" id="PTHR28615:SF2">
    <property type="entry name" value="PAK4-INHIBITOR INKA2"/>
    <property type="match status" value="1"/>
</dbReference>
<dbReference type="OrthoDB" id="9931119at2759"/>
<evidence type="ECO:0000256" key="1">
    <source>
        <dbReference type="ARBA" id="ARBA00004123"/>
    </source>
</evidence>
<feature type="compositionally biased region" description="Pro residues" evidence="8">
    <location>
        <begin position="194"/>
        <end position="205"/>
    </location>
</feature>
<evidence type="ECO:0000256" key="6">
    <source>
        <dbReference type="ARBA" id="ARBA00070090"/>
    </source>
</evidence>
<feature type="region of interest" description="Disordered" evidence="8">
    <location>
        <begin position="356"/>
        <end position="431"/>
    </location>
</feature>
<feature type="compositionally biased region" description="Low complexity" evidence="8">
    <location>
        <begin position="412"/>
        <end position="426"/>
    </location>
</feature>
<proteinExistence type="inferred from homology"/>
<feature type="compositionally biased region" description="Basic and acidic residues" evidence="8">
    <location>
        <begin position="294"/>
        <end position="314"/>
    </location>
</feature>
<name>A0A8C5AYL7_GADMO</name>
<evidence type="ECO:0000256" key="3">
    <source>
        <dbReference type="ARBA" id="ARBA00023242"/>
    </source>
</evidence>
<feature type="compositionally biased region" description="Low complexity" evidence="8">
    <location>
        <begin position="77"/>
        <end position="88"/>
    </location>
</feature>
<comment type="subcellular location">
    <subcellularLocation>
        <location evidence="1">Nucleus</location>
    </subcellularLocation>
</comment>
<comment type="similarity">
    <text evidence="2">Belongs to the INKA family.</text>
</comment>
<feature type="region of interest" description="Disordered" evidence="8">
    <location>
        <begin position="280"/>
        <end position="323"/>
    </location>
</feature>
<feature type="region of interest" description="Disordered" evidence="8">
    <location>
        <begin position="222"/>
        <end position="249"/>
    </location>
</feature>
<dbReference type="FunFam" id="3.30.200.20:FF:000319">
    <property type="entry name" value="Inka box actin regulator 2"/>
    <property type="match status" value="1"/>
</dbReference>
<gene>
    <name evidence="10" type="primary">INKA2</name>
</gene>
<feature type="compositionally biased region" description="Low complexity" evidence="8">
    <location>
        <begin position="137"/>
        <end position="166"/>
    </location>
</feature>
<dbReference type="RefSeq" id="XP_030231721.1">
    <property type="nucleotide sequence ID" value="XM_030375861.1"/>
</dbReference>
<dbReference type="Gene3D" id="3.30.200.20">
    <property type="entry name" value="Phosphorylase Kinase, domain 1"/>
    <property type="match status" value="1"/>
</dbReference>
<dbReference type="InterPro" id="IPR039201">
    <property type="entry name" value="Inka"/>
</dbReference>
<evidence type="ECO:0000256" key="4">
    <source>
        <dbReference type="ARBA" id="ARBA00045406"/>
    </source>
</evidence>
<feature type="region of interest" description="Disordered" evidence="8">
    <location>
        <begin position="62"/>
        <end position="208"/>
    </location>
</feature>
<dbReference type="PANTHER" id="PTHR28615">
    <property type="entry name" value="PAK4-INHIBITOR INKA1-RELATED"/>
    <property type="match status" value="1"/>
</dbReference>
<keyword evidence="11" id="KW-1185">Reference proteome</keyword>
<reference evidence="10" key="1">
    <citation type="submission" date="2025-08" db="UniProtKB">
        <authorList>
            <consortium name="Ensembl"/>
        </authorList>
    </citation>
    <scope>IDENTIFICATION</scope>
</reference>
<dbReference type="GO" id="GO:0019901">
    <property type="term" value="F:protein kinase binding"/>
    <property type="evidence" value="ECO:0007669"/>
    <property type="project" value="TreeGrafter"/>
</dbReference>
<dbReference type="GeneID" id="115557777"/>
<keyword evidence="3" id="KW-0539">Nucleus</keyword>
<protein>
    <recommendedName>
        <fullName evidence="7">PAK4-inhibitor INKA2</fullName>
    </recommendedName>
    <alternativeName>
        <fullName evidence="6">PAK4-inhibitor inka2</fullName>
    </alternativeName>
</protein>
<accession>A0A8C5AYL7</accession>
<evidence type="ECO:0000313" key="11">
    <source>
        <dbReference type="Proteomes" id="UP000694546"/>
    </source>
</evidence>
<feature type="compositionally biased region" description="Basic and acidic residues" evidence="8">
    <location>
        <begin position="356"/>
        <end position="371"/>
    </location>
</feature>
<dbReference type="GO" id="GO:0030291">
    <property type="term" value="F:protein serine/threonine kinase inhibitor activity"/>
    <property type="evidence" value="ECO:0007669"/>
    <property type="project" value="InterPro"/>
</dbReference>
<dbReference type="GeneTree" id="ENSGT00530000063849"/>
<evidence type="ECO:0000256" key="2">
    <source>
        <dbReference type="ARBA" id="ARBA00008302"/>
    </source>
</evidence>
<comment type="function">
    <text evidence="4">Inhibitor of the serine/threonine-protein kinase PAK4. Acts by binding PAK4 in a substrate-like manner, inhibiting the protein kinase activity.</text>
</comment>
<comment type="subunit">
    <text evidence="5">Interacts with PAK4.</text>
</comment>
<sequence>MEQQLSKPERKNMDACLRRLKQELVSMKEAGDGLHAQMNSMMGALQELKLLQVQTALESLDISGRPINRGPPPATSAPPVASSAARPPVDGNPAVPCRSPTPPEEVGPFPGLSPMLSPRPSPDSRVSSTSQGNGTGSRAPQRSSVSSSSSLGRSSSSEGTESPQRSQRSEPEAVPRRWSGYTAPQVDFCGPTVGNPPPEPVPHPLAPRRSQVLDLPGILYSLSREGPSLDSDYSQDSMDDSSDWTSSLMSQRRNRQPLVLGDNVFADLVGNWLDLPELERGEEEAAAEEEEVLEEMRKRRGERITDRWPDRPDSPAHPLRLSKSQEISKKFSLTTNIFKKFLRSVRPDRDKLLKERPGWVAPEHPEGDLSKRPKKAAPKSNARGSFYLPFWAAGQLQQQQQQGKGRPGPQGSGLEKGQYQPRQQLHQQHHPTFSGIYLDRNTAESRLERTQPLFDHNTAVWV</sequence>
<dbReference type="InterPro" id="IPR029267">
    <property type="entry name" value="FAM212"/>
</dbReference>
<dbReference type="Ensembl" id="ENSGMOT00000058653.1">
    <property type="protein sequence ID" value="ENSGMOP00000038229.1"/>
    <property type="gene ID" value="ENSGMOG00000022329.1"/>
</dbReference>